<gene>
    <name evidence="1" type="ORF">FQ154_15870</name>
</gene>
<dbReference type="AlphaFoldDB" id="A0A5B0E6I0"/>
<dbReference type="EMBL" id="VOBL01000019">
    <property type="protein sequence ID" value="KAA0974318.1"/>
    <property type="molecule type" value="Genomic_DNA"/>
</dbReference>
<accession>A0A5B0E6I0</accession>
<dbReference type="RefSeq" id="WP_149620480.1">
    <property type="nucleotide sequence ID" value="NZ_JBITUG010000008.1"/>
</dbReference>
<reference evidence="1 2" key="1">
    <citation type="submission" date="2019-07" db="EMBL/GenBank/DDBJ databases">
        <title>Analysis of the biochemical properties, biological activity and biotechnological potential of siderophores and biosurfactants produced by Antarctic psychrotolerant bacteria.</title>
        <authorList>
            <person name="Styczynski M."/>
            <person name="Krucon T."/>
            <person name="Decewicz P."/>
            <person name="Dziewit L."/>
        </authorList>
    </citation>
    <scope>NUCLEOTIDE SEQUENCE [LARGE SCALE GENOMIC DNA]</scope>
    <source>
        <strain evidence="1 2">ANT_H27</strain>
    </source>
</reference>
<name>A0A5B0E6I0_9MICC</name>
<dbReference type="OrthoDB" id="4965096at2"/>
<proteinExistence type="predicted"/>
<evidence type="ECO:0000313" key="1">
    <source>
        <dbReference type="EMBL" id="KAA0974318.1"/>
    </source>
</evidence>
<organism evidence="1 2">
    <name type="scientific">Paeniglutamicibacter gangotriensis</name>
    <dbReference type="NCBI Taxonomy" id="254787"/>
    <lineage>
        <taxon>Bacteria</taxon>
        <taxon>Bacillati</taxon>
        <taxon>Actinomycetota</taxon>
        <taxon>Actinomycetes</taxon>
        <taxon>Micrococcales</taxon>
        <taxon>Micrococcaceae</taxon>
        <taxon>Paeniglutamicibacter</taxon>
    </lineage>
</organism>
<dbReference type="Proteomes" id="UP000323856">
    <property type="component" value="Unassembled WGS sequence"/>
</dbReference>
<comment type="caution">
    <text evidence="1">The sequence shown here is derived from an EMBL/GenBank/DDBJ whole genome shotgun (WGS) entry which is preliminary data.</text>
</comment>
<protein>
    <submittedName>
        <fullName evidence="1">Uncharacterized protein</fullName>
    </submittedName>
</protein>
<sequence length="66" mass="7440">MDKLPVEYEQYLEGKDEFHIDTIMPVFRESMAEGKFGVHIRGLGGHSEQAFVDEAVPFGKVKVTVV</sequence>
<evidence type="ECO:0000313" key="2">
    <source>
        <dbReference type="Proteomes" id="UP000323856"/>
    </source>
</evidence>